<reference evidence="2 3" key="1">
    <citation type="submission" date="2021-06" db="EMBL/GenBank/DDBJ databases">
        <authorList>
            <person name="Palmer J.M."/>
        </authorList>
    </citation>
    <scope>NUCLEOTIDE SEQUENCE [LARGE SCALE GENOMIC DNA]</scope>
    <source>
        <strain evidence="2 3">XC_2019</strain>
        <tissue evidence="2">Muscle</tissue>
    </source>
</reference>
<feature type="compositionally biased region" description="Basic and acidic residues" evidence="1">
    <location>
        <begin position="1"/>
        <end position="26"/>
    </location>
</feature>
<organism evidence="2 3">
    <name type="scientific">Xenoophorus captivus</name>
    <dbReference type="NCBI Taxonomy" id="1517983"/>
    <lineage>
        <taxon>Eukaryota</taxon>
        <taxon>Metazoa</taxon>
        <taxon>Chordata</taxon>
        <taxon>Craniata</taxon>
        <taxon>Vertebrata</taxon>
        <taxon>Euteleostomi</taxon>
        <taxon>Actinopterygii</taxon>
        <taxon>Neopterygii</taxon>
        <taxon>Teleostei</taxon>
        <taxon>Neoteleostei</taxon>
        <taxon>Acanthomorphata</taxon>
        <taxon>Ovalentaria</taxon>
        <taxon>Atherinomorphae</taxon>
        <taxon>Cyprinodontiformes</taxon>
        <taxon>Goodeidae</taxon>
        <taxon>Xenoophorus</taxon>
    </lineage>
</organism>
<dbReference type="Gene3D" id="2.30.29.30">
    <property type="entry name" value="Pleckstrin-homology domain (PH domain)/Phosphotyrosine-binding domain (PTB)"/>
    <property type="match status" value="1"/>
</dbReference>
<dbReference type="InterPro" id="IPR011993">
    <property type="entry name" value="PH-like_dom_sf"/>
</dbReference>
<proteinExistence type="predicted"/>
<evidence type="ECO:0000256" key="1">
    <source>
        <dbReference type="SAM" id="MobiDB-lite"/>
    </source>
</evidence>
<accession>A0ABV0QNK5</accession>
<evidence type="ECO:0000313" key="2">
    <source>
        <dbReference type="EMBL" id="MEQ2196927.1"/>
    </source>
</evidence>
<evidence type="ECO:0008006" key="4">
    <source>
        <dbReference type="Google" id="ProtNLM"/>
    </source>
</evidence>
<gene>
    <name evidence="2" type="ORF">XENOCAPTIV_018236</name>
</gene>
<dbReference type="Proteomes" id="UP001434883">
    <property type="component" value="Unassembled WGS sequence"/>
</dbReference>
<comment type="caution">
    <text evidence="2">The sequence shown here is derived from an EMBL/GenBank/DDBJ whole genome shotgun (WGS) entry which is preliminary data.</text>
</comment>
<evidence type="ECO:0000313" key="3">
    <source>
        <dbReference type="Proteomes" id="UP001434883"/>
    </source>
</evidence>
<sequence length="131" mass="14383">MFNGVEKDCPSPTEKLARKESLKGPKGENVGSITQPLPSNYLIFRAASESDGRCWMDALELTLSRSSLYKMTPKAGKEGDISMTSESSHILQLLHSSPLTDTELQQKNAMEFSVLFIRAGHVDPLSLNPCV</sequence>
<dbReference type="EMBL" id="JAHRIN010017187">
    <property type="protein sequence ID" value="MEQ2196927.1"/>
    <property type="molecule type" value="Genomic_DNA"/>
</dbReference>
<name>A0ABV0QNK5_9TELE</name>
<protein>
    <recommendedName>
        <fullName evidence="4">PH domain-containing protein</fullName>
    </recommendedName>
</protein>
<feature type="region of interest" description="Disordered" evidence="1">
    <location>
        <begin position="1"/>
        <end position="35"/>
    </location>
</feature>
<keyword evidence="3" id="KW-1185">Reference proteome</keyword>